<dbReference type="SUPFAM" id="SSF55931">
    <property type="entry name" value="Glutamine synthetase/guanido kinase"/>
    <property type="match status" value="1"/>
</dbReference>
<dbReference type="Proteomes" id="UP001196413">
    <property type="component" value="Unassembled WGS sequence"/>
</dbReference>
<evidence type="ECO:0000256" key="1">
    <source>
        <dbReference type="ARBA" id="ARBA00012230"/>
    </source>
</evidence>
<dbReference type="InterPro" id="IPR014746">
    <property type="entry name" value="Gln_synth/guanido_kin_cat_dom"/>
</dbReference>
<evidence type="ECO:0000256" key="5">
    <source>
        <dbReference type="ARBA" id="ARBA00022840"/>
    </source>
</evidence>
<comment type="caution">
    <text evidence="8">The sequence shown here is derived from an EMBL/GenBank/DDBJ whole genome shotgun (WGS) entry which is preliminary data.</text>
</comment>
<dbReference type="PANTHER" id="PTHR11547:SF61">
    <property type="entry name" value="ARGININE KINASE ZC434.8-RELATED"/>
    <property type="match status" value="1"/>
</dbReference>
<dbReference type="EMBL" id="JAHQIW010003238">
    <property type="protein sequence ID" value="KAJ1357796.1"/>
    <property type="molecule type" value="Genomic_DNA"/>
</dbReference>
<comment type="similarity">
    <text evidence="6">Belongs to the ATP:guanido phosphotransferase family.</text>
</comment>
<keyword evidence="9" id="KW-1185">Reference proteome</keyword>
<evidence type="ECO:0000256" key="4">
    <source>
        <dbReference type="ARBA" id="ARBA00022777"/>
    </source>
</evidence>
<dbReference type="AlphaFoldDB" id="A0AAD5N0Y3"/>
<keyword evidence="4 6" id="KW-0418">Kinase</keyword>
<evidence type="ECO:0000259" key="7">
    <source>
        <dbReference type="PROSITE" id="PS51510"/>
    </source>
</evidence>
<dbReference type="EC" id="2.7.3.3" evidence="1"/>
<evidence type="ECO:0000256" key="6">
    <source>
        <dbReference type="PROSITE-ProRule" id="PRU00843"/>
    </source>
</evidence>
<proteinExistence type="inferred from homology"/>
<accession>A0AAD5N0Y3</accession>
<keyword evidence="3 6" id="KW-0547">Nucleotide-binding</keyword>
<protein>
    <recommendedName>
        <fullName evidence="1">arginine kinase</fullName>
        <ecNumber evidence="1">2.7.3.3</ecNumber>
    </recommendedName>
</protein>
<dbReference type="Pfam" id="PF00217">
    <property type="entry name" value="ATP-gua_Ptrans"/>
    <property type="match status" value="1"/>
</dbReference>
<keyword evidence="5 6" id="KW-0067">ATP-binding</keyword>
<sequence length="147" mass="16895">MTGFHYCLTNPCLGTTVRASVHIKLPKVSAKPEFKQICDEMKLQIRGIHGEHSESAEGVYDISNKQRLGLTEYMAVRQMYDGVKKLIELEQAEGQHQRRSFAMEDPDVVERHNTFEKHHHLVMQKEHNNASREGMFHVCLICMASIC</sequence>
<dbReference type="InterPro" id="IPR022414">
    <property type="entry name" value="ATP-guanido_PTrfase_cat"/>
</dbReference>
<name>A0AAD5N0Y3_PARTN</name>
<evidence type="ECO:0000256" key="3">
    <source>
        <dbReference type="ARBA" id="ARBA00022741"/>
    </source>
</evidence>
<evidence type="ECO:0000256" key="2">
    <source>
        <dbReference type="ARBA" id="ARBA00022679"/>
    </source>
</evidence>
<feature type="binding site" evidence="6">
    <location>
        <begin position="18"/>
        <end position="22"/>
    </location>
    <ligand>
        <name>ATP</name>
        <dbReference type="ChEBI" id="CHEBI:30616"/>
    </ligand>
</feature>
<gene>
    <name evidence="8" type="ORF">KIN20_016028</name>
</gene>
<reference evidence="8" key="1">
    <citation type="submission" date="2021-06" db="EMBL/GenBank/DDBJ databases">
        <title>Parelaphostrongylus tenuis whole genome reference sequence.</title>
        <authorList>
            <person name="Garwood T.J."/>
            <person name="Larsen P.A."/>
            <person name="Fountain-Jones N.M."/>
            <person name="Garbe J.R."/>
            <person name="Macchietto M.G."/>
            <person name="Kania S.A."/>
            <person name="Gerhold R.W."/>
            <person name="Richards J.E."/>
            <person name="Wolf T.M."/>
        </authorList>
    </citation>
    <scope>NUCLEOTIDE SEQUENCE</scope>
    <source>
        <strain evidence="8">MNPRO001-30</strain>
        <tissue evidence="8">Meninges</tissue>
    </source>
</reference>
<dbReference type="PROSITE" id="PS51510">
    <property type="entry name" value="PHOSPHAGEN_KINASE_C"/>
    <property type="match status" value="1"/>
</dbReference>
<dbReference type="GO" id="GO:0004054">
    <property type="term" value="F:arginine kinase activity"/>
    <property type="evidence" value="ECO:0007669"/>
    <property type="project" value="UniProtKB-EC"/>
</dbReference>
<dbReference type="GO" id="GO:0046314">
    <property type="term" value="P:phosphocreatine biosynthetic process"/>
    <property type="evidence" value="ECO:0007669"/>
    <property type="project" value="InterPro"/>
</dbReference>
<dbReference type="InterPro" id="IPR000749">
    <property type="entry name" value="ATP-guanido_PTrfase"/>
</dbReference>
<dbReference type="GO" id="GO:0005524">
    <property type="term" value="F:ATP binding"/>
    <property type="evidence" value="ECO:0007669"/>
    <property type="project" value="UniProtKB-UniRule"/>
</dbReference>
<evidence type="ECO:0000313" key="8">
    <source>
        <dbReference type="EMBL" id="KAJ1357796.1"/>
    </source>
</evidence>
<comment type="caution">
    <text evidence="6">Lacks conserved residue(s) required for the propagation of feature annotation.</text>
</comment>
<evidence type="ECO:0000313" key="9">
    <source>
        <dbReference type="Proteomes" id="UP001196413"/>
    </source>
</evidence>
<dbReference type="PANTHER" id="PTHR11547">
    <property type="entry name" value="ARGININE OR CREATINE KINASE"/>
    <property type="match status" value="1"/>
</dbReference>
<dbReference type="GO" id="GO:0004111">
    <property type="term" value="F:creatine kinase activity"/>
    <property type="evidence" value="ECO:0007669"/>
    <property type="project" value="InterPro"/>
</dbReference>
<feature type="domain" description="Phosphagen kinase C-terminal" evidence="7">
    <location>
        <begin position="13"/>
        <end position="93"/>
    </location>
</feature>
<dbReference type="Gene3D" id="3.30.590.10">
    <property type="entry name" value="Glutamine synthetase/guanido kinase, catalytic domain"/>
    <property type="match status" value="1"/>
</dbReference>
<organism evidence="8 9">
    <name type="scientific">Parelaphostrongylus tenuis</name>
    <name type="common">Meningeal worm</name>
    <dbReference type="NCBI Taxonomy" id="148309"/>
    <lineage>
        <taxon>Eukaryota</taxon>
        <taxon>Metazoa</taxon>
        <taxon>Ecdysozoa</taxon>
        <taxon>Nematoda</taxon>
        <taxon>Chromadorea</taxon>
        <taxon>Rhabditida</taxon>
        <taxon>Rhabditina</taxon>
        <taxon>Rhabditomorpha</taxon>
        <taxon>Strongyloidea</taxon>
        <taxon>Metastrongylidae</taxon>
        <taxon>Parelaphostrongylus</taxon>
    </lineage>
</organism>
<dbReference type="GO" id="GO:0005615">
    <property type="term" value="C:extracellular space"/>
    <property type="evidence" value="ECO:0007669"/>
    <property type="project" value="TreeGrafter"/>
</dbReference>
<keyword evidence="2 6" id="KW-0808">Transferase</keyword>
<feature type="binding site" evidence="6">
    <location>
        <begin position="46"/>
        <end position="51"/>
    </location>
    <ligand>
        <name>ATP</name>
        <dbReference type="ChEBI" id="CHEBI:30616"/>
    </ligand>
</feature>